<organism evidence="1 2">
    <name type="scientific">Gnathostoma spinigerum</name>
    <dbReference type="NCBI Taxonomy" id="75299"/>
    <lineage>
        <taxon>Eukaryota</taxon>
        <taxon>Metazoa</taxon>
        <taxon>Ecdysozoa</taxon>
        <taxon>Nematoda</taxon>
        <taxon>Chromadorea</taxon>
        <taxon>Rhabditida</taxon>
        <taxon>Spirurina</taxon>
        <taxon>Gnathostomatomorpha</taxon>
        <taxon>Gnathostomatoidea</taxon>
        <taxon>Gnathostomatidae</taxon>
        <taxon>Gnathostoma</taxon>
    </lineage>
</organism>
<keyword evidence="2" id="KW-1185">Reference proteome</keyword>
<gene>
    <name evidence="1" type="ORF">AB6A40_000797</name>
</gene>
<accession>A0ABD6E2W6</accession>
<dbReference type="AlphaFoldDB" id="A0ABD6E2W6"/>
<sequence length="66" mass="7347">MISTAAFICAKPDYKSFHPSGRLNDGVQSDRLQARFASLMKMFRPNTGGDPFSDHFLGRKLIDIGD</sequence>
<dbReference type="EMBL" id="JBGFUD010000246">
    <property type="protein sequence ID" value="MFH4974088.1"/>
    <property type="molecule type" value="Genomic_DNA"/>
</dbReference>
<evidence type="ECO:0000313" key="1">
    <source>
        <dbReference type="EMBL" id="MFH4974088.1"/>
    </source>
</evidence>
<protein>
    <submittedName>
        <fullName evidence="1">Uncharacterized protein</fullName>
    </submittedName>
</protein>
<name>A0ABD6E2W6_9BILA</name>
<reference evidence="1 2" key="1">
    <citation type="submission" date="2024-08" db="EMBL/GenBank/DDBJ databases">
        <title>Gnathostoma spinigerum genome.</title>
        <authorList>
            <person name="Gonzalez-Bertolin B."/>
            <person name="Monzon S."/>
            <person name="Zaballos A."/>
            <person name="Jimenez P."/>
            <person name="Dekumyoy P."/>
            <person name="Varona S."/>
            <person name="Cuesta I."/>
            <person name="Sumanam S."/>
            <person name="Adisakwattana P."/>
            <person name="Gasser R.B."/>
            <person name="Hernandez-Gonzalez A."/>
            <person name="Young N.D."/>
            <person name="Perteguer M.J."/>
        </authorList>
    </citation>
    <scope>NUCLEOTIDE SEQUENCE [LARGE SCALE GENOMIC DNA]</scope>
    <source>
        <strain evidence="1">AL3</strain>
        <tissue evidence="1">Liver</tissue>
    </source>
</reference>
<comment type="caution">
    <text evidence="1">The sequence shown here is derived from an EMBL/GenBank/DDBJ whole genome shotgun (WGS) entry which is preliminary data.</text>
</comment>
<dbReference type="Proteomes" id="UP001608902">
    <property type="component" value="Unassembled WGS sequence"/>
</dbReference>
<evidence type="ECO:0000313" key="2">
    <source>
        <dbReference type="Proteomes" id="UP001608902"/>
    </source>
</evidence>
<proteinExistence type="predicted"/>